<protein>
    <submittedName>
        <fullName evidence="1">Uncharacterized protein</fullName>
    </submittedName>
</protein>
<dbReference type="AlphaFoldDB" id="A0A644UAZ4"/>
<proteinExistence type="predicted"/>
<organism evidence="1">
    <name type="scientific">bioreactor metagenome</name>
    <dbReference type="NCBI Taxonomy" id="1076179"/>
    <lineage>
        <taxon>unclassified sequences</taxon>
        <taxon>metagenomes</taxon>
        <taxon>ecological metagenomes</taxon>
    </lineage>
</organism>
<evidence type="ECO:0000313" key="1">
    <source>
        <dbReference type="EMBL" id="MPL76151.1"/>
    </source>
</evidence>
<accession>A0A644UAZ4</accession>
<sequence>MNVILIRSDLYETSEYHGKPLWLPASRDEIQDAMDRARIKVGQEYKILECLSSEGGERLHLL</sequence>
<name>A0A644UAZ4_9ZZZZ</name>
<dbReference type="EMBL" id="VSSQ01000095">
    <property type="protein sequence ID" value="MPL76151.1"/>
    <property type="molecule type" value="Genomic_DNA"/>
</dbReference>
<comment type="caution">
    <text evidence="1">The sequence shown here is derived from an EMBL/GenBank/DDBJ whole genome shotgun (WGS) entry which is preliminary data.</text>
</comment>
<gene>
    <name evidence="1" type="ORF">SDC9_21996</name>
</gene>
<reference evidence="1" key="1">
    <citation type="submission" date="2019-08" db="EMBL/GenBank/DDBJ databases">
        <authorList>
            <person name="Kucharzyk K."/>
            <person name="Murdoch R.W."/>
            <person name="Higgins S."/>
            <person name="Loffler F."/>
        </authorList>
    </citation>
    <scope>NUCLEOTIDE SEQUENCE</scope>
</reference>